<comment type="caution">
    <text evidence="2">The sequence shown here is derived from an EMBL/GenBank/DDBJ whole genome shotgun (WGS) entry which is preliminary data.</text>
</comment>
<name>A0ABR5TJM0_9EURY</name>
<dbReference type="Gene3D" id="3.40.50.1010">
    <property type="entry name" value="5'-nuclease"/>
    <property type="match status" value="1"/>
</dbReference>
<dbReference type="InterPro" id="IPR002716">
    <property type="entry name" value="PIN_dom"/>
</dbReference>
<dbReference type="SMART" id="SM00670">
    <property type="entry name" value="PINc"/>
    <property type="match status" value="1"/>
</dbReference>
<dbReference type="InterPro" id="IPR041120">
    <property type="entry name" value="PIN_9"/>
</dbReference>
<gene>
    <name evidence="2" type="ORF">AKJ55_00965</name>
</gene>
<proteinExistence type="predicted"/>
<reference evidence="2 3" key="1">
    <citation type="journal article" date="2016" name="Sci. Rep.">
        <title>Metabolic traits of an uncultured archaeal lineage -MSBL1- from brine pools of the Red Sea.</title>
        <authorList>
            <person name="Mwirichia R."/>
            <person name="Alam I."/>
            <person name="Rashid M."/>
            <person name="Vinu M."/>
            <person name="Ba-Alawi W."/>
            <person name="Anthony Kamau A."/>
            <person name="Kamanda Ngugi D."/>
            <person name="Goker M."/>
            <person name="Klenk H.P."/>
            <person name="Bajic V."/>
            <person name="Stingl U."/>
        </authorList>
    </citation>
    <scope>NUCLEOTIDE SEQUENCE [LARGE SCALE GENOMIC DNA]</scope>
    <source>
        <strain evidence="2">SCGC-AAA382M17</strain>
    </source>
</reference>
<dbReference type="CDD" id="cd09879">
    <property type="entry name" value="PIN_VapC_AF0591-like"/>
    <property type="match status" value="1"/>
</dbReference>
<sequence length="130" mass="14823">MEDTCVILDTNILMVPESQGVDIFSELDRILDKKYKLIVPETIVEELKNIKKRGESSSERKAARIGLELSSRAEKVPSKKKGDEEIMRLARGKNCAVATNDSRLRKNLRKEDIPTIYLRQKSHLTLEGKI</sequence>
<organism evidence="2 3">
    <name type="scientific">candidate division MSBL1 archaeon SCGC-AAA382M17</name>
    <dbReference type="NCBI Taxonomy" id="1698284"/>
    <lineage>
        <taxon>Archaea</taxon>
        <taxon>Methanobacteriati</taxon>
        <taxon>Methanobacteriota</taxon>
        <taxon>candidate division MSBL1</taxon>
    </lineage>
</organism>
<keyword evidence="3" id="KW-1185">Reference proteome</keyword>
<feature type="domain" description="PIN" evidence="1">
    <location>
        <begin position="4"/>
        <end position="106"/>
    </location>
</feature>
<dbReference type="SUPFAM" id="SSF88723">
    <property type="entry name" value="PIN domain-like"/>
    <property type="match status" value="1"/>
</dbReference>
<dbReference type="EMBL" id="LHYI01000017">
    <property type="protein sequence ID" value="KXB08456.1"/>
    <property type="molecule type" value="Genomic_DNA"/>
</dbReference>
<evidence type="ECO:0000313" key="2">
    <source>
        <dbReference type="EMBL" id="KXB08456.1"/>
    </source>
</evidence>
<dbReference type="Proteomes" id="UP000070633">
    <property type="component" value="Unassembled WGS sequence"/>
</dbReference>
<dbReference type="InterPro" id="IPR029060">
    <property type="entry name" value="PIN-like_dom_sf"/>
</dbReference>
<evidence type="ECO:0000259" key="1">
    <source>
        <dbReference type="SMART" id="SM00670"/>
    </source>
</evidence>
<protein>
    <recommendedName>
        <fullName evidence="1">PIN domain-containing protein</fullName>
    </recommendedName>
</protein>
<dbReference type="Pfam" id="PF18477">
    <property type="entry name" value="PIN_9"/>
    <property type="match status" value="1"/>
</dbReference>
<accession>A0ABR5TJM0</accession>
<evidence type="ECO:0000313" key="3">
    <source>
        <dbReference type="Proteomes" id="UP000070633"/>
    </source>
</evidence>